<accession>A0A0N1EM43</accession>
<keyword evidence="8" id="KW-1185">Reference proteome</keyword>
<evidence type="ECO:0000313" key="7">
    <source>
        <dbReference type="EMBL" id="KPH61737.1"/>
    </source>
</evidence>
<evidence type="ECO:0000259" key="6">
    <source>
        <dbReference type="Pfam" id="PF00892"/>
    </source>
</evidence>
<feature type="transmembrane region" description="Helical" evidence="5">
    <location>
        <begin position="269"/>
        <end position="289"/>
    </location>
</feature>
<dbReference type="Proteomes" id="UP000037848">
    <property type="component" value="Unassembled WGS sequence"/>
</dbReference>
<feature type="transmembrane region" description="Helical" evidence="5">
    <location>
        <begin position="244"/>
        <end position="263"/>
    </location>
</feature>
<feature type="transmembrane region" description="Helical" evidence="5">
    <location>
        <begin position="72"/>
        <end position="91"/>
    </location>
</feature>
<feature type="transmembrane region" description="Helical" evidence="5">
    <location>
        <begin position="211"/>
        <end position="232"/>
    </location>
</feature>
<evidence type="ECO:0000256" key="3">
    <source>
        <dbReference type="ARBA" id="ARBA00022989"/>
    </source>
</evidence>
<dbReference type="GO" id="GO:0016020">
    <property type="term" value="C:membrane"/>
    <property type="evidence" value="ECO:0007669"/>
    <property type="project" value="UniProtKB-SubCell"/>
</dbReference>
<dbReference type="SUPFAM" id="SSF103481">
    <property type="entry name" value="Multidrug resistance efflux transporter EmrE"/>
    <property type="match status" value="2"/>
</dbReference>
<evidence type="ECO:0000256" key="2">
    <source>
        <dbReference type="ARBA" id="ARBA00022692"/>
    </source>
</evidence>
<evidence type="ECO:0000256" key="4">
    <source>
        <dbReference type="ARBA" id="ARBA00023136"/>
    </source>
</evidence>
<dbReference type="PATRIC" id="fig|187330.3.peg.1202"/>
<comment type="subcellular location">
    <subcellularLocation>
        <location evidence="1">Membrane</location>
        <topology evidence="1">Multi-pass membrane protein</topology>
    </subcellularLocation>
</comment>
<dbReference type="InterPro" id="IPR050638">
    <property type="entry name" value="AA-Vitamin_Transporters"/>
</dbReference>
<proteinExistence type="predicted"/>
<evidence type="ECO:0000313" key="8">
    <source>
        <dbReference type="Proteomes" id="UP000037848"/>
    </source>
</evidence>
<feature type="transmembrane region" description="Helical" evidence="5">
    <location>
        <begin position="152"/>
        <end position="173"/>
    </location>
</feature>
<feature type="domain" description="EamA" evidence="6">
    <location>
        <begin position="6"/>
        <end position="141"/>
    </location>
</feature>
<dbReference type="InterPro" id="IPR000620">
    <property type="entry name" value="EamA_dom"/>
</dbReference>
<keyword evidence="4 5" id="KW-0472">Membrane</keyword>
<feature type="transmembrane region" description="Helical" evidence="5">
    <location>
        <begin position="125"/>
        <end position="146"/>
    </location>
</feature>
<reference evidence="7 8" key="1">
    <citation type="submission" date="2015-08" db="EMBL/GenBank/DDBJ databases">
        <title>Draft Genome Sequence of Pseudoalteromonas porphyrae UCD-SED14.</title>
        <authorList>
            <person name="Coil D.A."/>
            <person name="Jospin G."/>
            <person name="Lee R.D."/>
            <person name="Eisen J.A."/>
        </authorList>
    </citation>
    <scope>NUCLEOTIDE SEQUENCE [LARGE SCALE GENOMIC DNA]</scope>
    <source>
        <strain evidence="7 8">UCD-SED14</strain>
    </source>
</reference>
<protein>
    <recommendedName>
        <fullName evidence="6">EamA domain-containing protein</fullName>
    </recommendedName>
</protein>
<feature type="domain" description="EamA" evidence="6">
    <location>
        <begin position="154"/>
        <end position="286"/>
    </location>
</feature>
<dbReference type="RefSeq" id="WP_054454951.1">
    <property type="nucleotide sequence ID" value="NZ_LHPH01000016.1"/>
</dbReference>
<dbReference type="EMBL" id="LHPH01000016">
    <property type="protein sequence ID" value="KPH61737.1"/>
    <property type="molecule type" value="Genomic_DNA"/>
</dbReference>
<name>A0A0N1EM43_9GAMM</name>
<keyword evidence="2 5" id="KW-0812">Transmembrane</keyword>
<feature type="transmembrane region" description="Helical" evidence="5">
    <location>
        <begin position="33"/>
        <end position="52"/>
    </location>
</feature>
<dbReference type="AlphaFoldDB" id="A0A0N1EM43"/>
<comment type="caution">
    <text evidence="7">The sequence shown here is derived from an EMBL/GenBank/DDBJ whole genome shotgun (WGS) entry which is preliminary data.</text>
</comment>
<gene>
    <name evidence="7" type="ORF">ADS77_13860</name>
</gene>
<feature type="transmembrane region" description="Helical" evidence="5">
    <location>
        <begin position="7"/>
        <end position="27"/>
    </location>
</feature>
<feature type="transmembrane region" description="Helical" evidence="5">
    <location>
        <begin position="185"/>
        <end position="205"/>
    </location>
</feature>
<organism evidence="7 8">
    <name type="scientific">Pseudoalteromonas porphyrae</name>
    <dbReference type="NCBI Taxonomy" id="187330"/>
    <lineage>
        <taxon>Bacteria</taxon>
        <taxon>Pseudomonadati</taxon>
        <taxon>Pseudomonadota</taxon>
        <taxon>Gammaproteobacteria</taxon>
        <taxon>Alteromonadales</taxon>
        <taxon>Pseudoalteromonadaceae</taxon>
        <taxon>Pseudoalteromonas</taxon>
    </lineage>
</organism>
<keyword evidence="3 5" id="KW-1133">Transmembrane helix</keyword>
<dbReference type="PANTHER" id="PTHR32322:SF9">
    <property type="entry name" value="AMINO-ACID METABOLITE EFFLUX PUMP-RELATED"/>
    <property type="match status" value="1"/>
</dbReference>
<dbReference type="InterPro" id="IPR037185">
    <property type="entry name" value="EmrE-like"/>
</dbReference>
<dbReference type="OrthoDB" id="9810556at2"/>
<feature type="transmembrane region" description="Helical" evidence="5">
    <location>
        <begin position="97"/>
        <end position="118"/>
    </location>
</feature>
<evidence type="ECO:0000256" key="5">
    <source>
        <dbReference type="SAM" id="Phobius"/>
    </source>
</evidence>
<dbReference type="Pfam" id="PF00892">
    <property type="entry name" value="EamA"/>
    <property type="match status" value="2"/>
</dbReference>
<sequence length="300" mass="32550">MPLRSLLHLFILAAIWGASFLFMRMAAASLGPAILIELRVGFAALTLFLVALYLKRASVFKELAFKTHHKHFFIIGALNSAFPFLLFAYAAQTLNASTLSILNSTTPIWGAVVGMFWAKTKPTKSVLLGLILGLTGVVLLVGQNQFSIHSDSLIAIIAALCASLSYAIASHYTKYAPKLTPFNNAHGSMWAASFMVLPLILFMPIREVPSTSVMLGVLTLGVVCTALAYILFFKLIDDIGPTSALTVTFLIPLFGIFWGHLILDETIGSNTLLGAFFVISGTMLVTGFFNKKLKVKNTNI</sequence>
<dbReference type="PANTHER" id="PTHR32322">
    <property type="entry name" value="INNER MEMBRANE TRANSPORTER"/>
    <property type="match status" value="1"/>
</dbReference>
<evidence type="ECO:0000256" key="1">
    <source>
        <dbReference type="ARBA" id="ARBA00004141"/>
    </source>
</evidence>